<sequence length="454" mass="48541">MTTTLVYGLAIAGRAVAKELVARGQSVVLADDSNDDADISAHNQLANELGARFISNPDEQQLQEVISQVDQVSPAPGVPEEHQVIKLSKTQNKFIASEIELGYQLEQLAPNPRPMVAVTGTDGKTTTTLMAAAILSAAGLRATAVGNTELPLIASLKSDAQAFAVECSSFRLAYTKKFRTKASVWLNLAPDHLDWHSSFDSYKSAKAQIWAHLDSDDVAVVPKHDTVICEIAKQSGARVISFGSESGDYHLSNGFLVAPSGQIMNVSEMRRSLPHDITNALAAAAITIEAGLATKRDVATALAEFVNAPHRIELVATSRGVSWYNDSKATSPHASNVALRSFNSIVLIAGGKNKGLDLDEMACQPNRMRAVIAIGAAQKEIQSAFSKVCEVRTADSMREAVSAADALAKPGDVVLLSPGCTSYDWYANYGQRGEDFTREVNALVKNFDVAEGAR</sequence>
<dbReference type="InterPro" id="IPR036565">
    <property type="entry name" value="Mur-like_cat_sf"/>
</dbReference>
<comment type="subcellular location">
    <subcellularLocation>
        <location evidence="1">Cytoplasm</location>
    </subcellularLocation>
</comment>
<dbReference type="PANTHER" id="PTHR43692:SF1">
    <property type="entry name" value="UDP-N-ACETYLMURAMOYLALANINE--D-GLUTAMATE LIGASE"/>
    <property type="match status" value="1"/>
</dbReference>
<evidence type="ECO:0000256" key="4">
    <source>
        <dbReference type="ARBA" id="ARBA00022598"/>
    </source>
</evidence>
<dbReference type="InterPro" id="IPR005762">
    <property type="entry name" value="MurD"/>
</dbReference>
<evidence type="ECO:0000256" key="6">
    <source>
        <dbReference type="ARBA" id="ARBA00022840"/>
    </source>
</evidence>
<feature type="domain" description="Mur ligase central" evidence="8">
    <location>
        <begin position="118"/>
        <end position="286"/>
    </location>
</feature>
<protein>
    <submittedName>
        <fullName evidence="9">Unannotated protein</fullName>
    </submittedName>
</protein>
<evidence type="ECO:0000259" key="7">
    <source>
        <dbReference type="Pfam" id="PF02875"/>
    </source>
</evidence>
<organism evidence="9">
    <name type="scientific">freshwater metagenome</name>
    <dbReference type="NCBI Taxonomy" id="449393"/>
    <lineage>
        <taxon>unclassified sequences</taxon>
        <taxon>metagenomes</taxon>
        <taxon>ecological metagenomes</taxon>
    </lineage>
</organism>
<keyword evidence="6" id="KW-0067">ATP-binding</keyword>
<dbReference type="Pfam" id="PF02875">
    <property type="entry name" value="Mur_ligase_C"/>
    <property type="match status" value="1"/>
</dbReference>
<dbReference type="Gene3D" id="3.40.50.720">
    <property type="entry name" value="NAD(P)-binding Rossmann-like Domain"/>
    <property type="match status" value="1"/>
</dbReference>
<dbReference type="InterPro" id="IPR013221">
    <property type="entry name" value="Mur_ligase_cen"/>
</dbReference>
<evidence type="ECO:0000256" key="2">
    <source>
        <dbReference type="ARBA" id="ARBA00004752"/>
    </source>
</evidence>
<dbReference type="AlphaFoldDB" id="A0A6J6MYH7"/>
<dbReference type="GO" id="GO:0008764">
    <property type="term" value="F:UDP-N-acetylmuramoylalanine-D-glutamate ligase activity"/>
    <property type="evidence" value="ECO:0007669"/>
    <property type="project" value="UniProtKB-EC"/>
</dbReference>
<proteinExistence type="inferred from homology"/>
<keyword evidence="4" id="KW-0436">Ligase</keyword>
<dbReference type="SUPFAM" id="SSF53244">
    <property type="entry name" value="MurD-like peptide ligases, peptide-binding domain"/>
    <property type="match status" value="1"/>
</dbReference>
<dbReference type="Pfam" id="PF08245">
    <property type="entry name" value="Mur_ligase_M"/>
    <property type="match status" value="1"/>
</dbReference>
<dbReference type="SUPFAM" id="SSF51984">
    <property type="entry name" value="MurCD N-terminal domain"/>
    <property type="match status" value="1"/>
</dbReference>
<dbReference type="SUPFAM" id="SSF53623">
    <property type="entry name" value="MurD-like peptide ligases, catalytic domain"/>
    <property type="match status" value="1"/>
</dbReference>
<evidence type="ECO:0000256" key="3">
    <source>
        <dbReference type="ARBA" id="ARBA00022490"/>
    </source>
</evidence>
<dbReference type="GO" id="GO:0051301">
    <property type="term" value="P:cell division"/>
    <property type="evidence" value="ECO:0007669"/>
    <property type="project" value="InterPro"/>
</dbReference>
<dbReference type="PANTHER" id="PTHR43692">
    <property type="entry name" value="UDP-N-ACETYLMURAMOYLALANINE--D-GLUTAMATE LIGASE"/>
    <property type="match status" value="1"/>
</dbReference>
<evidence type="ECO:0000259" key="8">
    <source>
        <dbReference type="Pfam" id="PF08245"/>
    </source>
</evidence>
<dbReference type="Gene3D" id="3.90.190.20">
    <property type="entry name" value="Mur ligase, C-terminal domain"/>
    <property type="match status" value="1"/>
</dbReference>
<dbReference type="HAMAP" id="MF_00639">
    <property type="entry name" value="MurD"/>
    <property type="match status" value="1"/>
</dbReference>
<dbReference type="UniPathway" id="UPA00219"/>
<dbReference type="GO" id="GO:0005524">
    <property type="term" value="F:ATP binding"/>
    <property type="evidence" value="ECO:0007669"/>
    <property type="project" value="UniProtKB-KW"/>
</dbReference>
<evidence type="ECO:0000313" key="9">
    <source>
        <dbReference type="EMBL" id="CAB4678987.1"/>
    </source>
</evidence>
<reference evidence="9" key="1">
    <citation type="submission" date="2020-05" db="EMBL/GenBank/DDBJ databases">
        <authorList>
            <person name="Chiriac C."/>
            <person name="Salcher M."/>
            <person name="Ghai R."/>
            <person name="Kavagutti S V."/>
        </authorList>
    </citation>
    <scope>NUCLEOTIDE SEQUENCE</scope>
</reference>
<accession>A0A6J6MYH7</accession>
<dbReference type="GO" id="GO:0009252">
    <property type="term" value="P:peptidoglycan biosynthetic process"/>
    <property type="evidence" value="ECO:0007669"/>
    <property type="project" value="UniProtKB-UniPathway"/>
</dbReference>
<keyword evidence="3" id="KW-0963">Cytoplasm</keyword>
<evidence type="ECO:0000256" key="1">
    <source>
        <dbReference type="ARBA" id="ARBA00004496"/>
    </source>
</evidence>
<name>A0A6J6MYH7_9ZZZZ</name>
<dbReference type="GO" id="GO:0008360">
    <property type="term" value="P:regulation of cell shape"/>
    <property type="evidence" value="ECO:0007669"/>
    <property type="project" value="InterPro"/>
</dbReference>
<dbReference type="NCBIfam" id="TIGR01087">
    <property type="entry name" value="murD"/>
    <property type="match status" value="1"/>
</dbReference>
<feature type="domain" description="Mur ligase C-terminal" evidence="7">
    <location>
        <begin position="310"/>
        <end position="418"/>
    </location>
</feature>
<comment type="pathway">
    <text evidence="2">Cell wall biogenesis; peptidoglycan biosynthesis.</text>
</comment>
<gene>
    <name evidence="9" type="ORF">UFOPK2292_01296</name>
</gene>
<dbReference type="Gene3D" id="3.40.1190.10">
    <property type="entry name" value="Mur-like, catalytic domain"/>
    <property type="match status" value="1"/>
</dbReference>
<dbReference type="InterPro" id="IPR036615">
    <property type="entry name" value="Mur_ligase_C_dom_sf"/>
</dbReference>
<dbReference type="EMBL" id="CAEZWU010000234">
    <property type="protein sequence ID" value="CAB4678987.1"/>
    <property type="molecule type" value="Genomic_DNA"/>
</dbReference>
<dbReference type="GO" id="GO:0005737">
    <property type="term" value="C:cytoplasm"/>
    <property type="evidence" value="ECO:0007669"/>
    <property type="project" value="UniProtKB-SubCell"/>
</dbReference>
<evidence type="ECO:0000256" key="5">
    <source>
        <dbReference type="ARBA" id="ARBA00022741"/>
    </source>
</evidence>
<dbReference type="InterPro" id="IPR004101">
    <property type="entry name" value="Mur_ligase_C"/>
</dbReference>
<keyword evidence="5" id="KW-0547">Nucleotide-binding</keyword>